<keyword evidence="3" id="KW-1185">Reference proteome</keyword>
<protein>
    <submittedName>
        <fullName evidence="2">Uncharacterized protein</fullName>
    </submittedName>
</protein>
<feature type="region of interest" description="Disordered" evidence="1">
    <location>
        <begin position="39"/>
        <end position="62"/>
    </location>
</feature>
<proteinExistence type="predicted"/>
<reference evidence="2" key="3">
    <citation type="submission" date="2025-09" db="UniProtKB">
        <authorList>
            <consortium name="Ensembl"/>
        </authorList>
    </citation>
    <scope>IDENTIFICATION</scope>
</reference>
<reference evidence="2" key="1">
    <citation type="submission" date="2021-04" db="EMBL/GenBank/DDBJ databases">
        <authorList>
            <consortium name="Wellcome Sanger Institute Data Sharing"/>
        </authorList>
    </citation>
    <scope>NUCLEOTIDE SEQUENCE [LARGE SCALE GENOMIC DNA]</scope>
</reference>
<dbReference type="Proteomes" id="UP000472264">
    <property type="component" value="Chromosome 21"/>
</dbReference>
<evidence type="ECO:0000313" key="2">
    <source>
        <dbReference type="Ensembl" id="ENSENLP00000025872.1"/>
    </source>
</evidence>
<sequence>RDRTCRRVEEETRTRSLMFHHGKVVFDDDDTWNDLEETAVDPHHDTSGVGPVSDATANPVSAPERTLLRKVAVSKAVEPDKGTVVGSANLDLDPPPPVSQLMTRLFPSLKPKTQNASLPPPGWEFFFFFFPMGPHENQKILRRAGPKG</sequence>
<evidence type="ECO:0000256" key="1">
    <source>
        <dbReference type="SAM" id="MobiDB-lite"/>
    </source>
</evidence>
<dbReference type="Ensembl" id="ENSENLT00000026690.1">
    <property type="protein sequence ID" value="ENSENLP00000025872.1"/>
    <property type="gene ID" value="ENSENLG00000011664.1"/>
</dbReference>
<evidence type="ECO:0000313" key="3">
    <source>
        <dbReference type="Proteomes" id="UP000472264"/>
    </source>
</evidence>
<dbReference type="InParanoid" id="A0A665V3I4"/>
<organism evidence="2 3">
    <name type="scientific">Echeneis naucrates</name>
    <name type="common">Live sharksucker</name>
    <dbReference type="NCBI Taxonomy" id="173247"/>
    <lineage>
        <taxon>Eukaryota</taxon>
        <taxon>Metazoa</taxon>
        <taxon>Chordata</taxon>
        <taxon>Craniata</taxon>
        <taxon>Vertebrata</taxon>
        <taxon>Euteleostomi</taxon>
        <taxon>Actinopterygii</taxon>
        <taxon>Neopterygii</taxon>
        <taxon>Teleostei</taxon>
        <taxon>Neoteleostei</taxon>
        <taxon>Acanthomorphata</taxon>
        <taxon>Carangaria</taxon>
        <taxon>Carangiformes</taxon>
        <taxon>Echeneidae</taxon>
        <taxon>Echeneis</taxon>
    </lineage>
</organism>
<name>A0A665V3I4_ECHNA</name>
<dbReference type="AlphaFoldDB" id="A0A665V3I4"/>
<accession>A0A665V3I4</accession>
<reference evidence="2" key="2">
    <citation type="submission" date="2025-08" db="UniProtKB">
        <authorList>
            <consortium name="Ensembl"/>
        </authorList>
    </citation>
    <scope>IDENTIFICATION</scope>
</reference>